<gene>
    <name evidence="1" type="ORF">HQ43_05940</name>
</gene>
<keyword evidence="2" id="KW-1185">Reference proteome</keyword>
<dbReference type="Proteomes" id="UP000030101">
    <property type="component" value="Unassembled WGS sequence"/>
</dbReference>
<accession>A0ABR4XIW5</accession>
<name>A0ABR4XIW5_9PORP</name>
<dbReference type="EMBL" id="JQZV01000013">
    <property type="protein sequence ID" value="KGN91645.1"/>
    <property type="molecule type" value="Genomic_DNA"/>
</dbReference>
<reference evidence="1 2" key="1">
    <citation type="submission" date="2014-08" db="EMBL/GenBank/DDBJ databases">
        <title>Porphyromonas canoris strain:OH2762 Genome sequencing.</title>
        <authorList>
            <person name="Wallis C."/>
            <person name="Deusch O."/>
            <person name="O'Flynn C."/>
            <person name="Davis I."/>
            <person name="Jospin G."/>
            <person name="Darling A.E."/>
            <person name="Coil D.A."/>
            <person name="Alexiev A."/>
            <person name="Horsfall A."/>
            <person name="Kirkwood N."/>
            <person name="Harris S."/>
            <person name="Eisen J.A."/>
        </authorList>
    </citation>
    <scope>NUCLEOTIDE SEQUENCE [LARGE SCALE GENOMIC DNA]</scope>
    <source>
        <strain evidence="2">COT-108 OH2762</strain>
    </source>
</reference>
<evidence type="ECO:0000313" key="2">
    <source>
        <dbReference type="Proteomes" id="UP000030101"/>
    </source>
</evidence>
<comment type="caution">
    <text evidence="1">The sequence shown here is derived from an EMBL/GenBank/DDBJ whole genome shotgun (WGS) entry which is preliminary data.</text>
</comment>
<protein>
    <submittedName>
        <fullName evidence="1">Uncharacterized protein</fullName>
    </submittedName>
</protein>
<organism evidence="1 2">
    <name type="scientific">Porphyromonas canoris</name>
    <dbReference type="NCBI Taxonomy" id="36875"/>
    <lineage>
        <taxon>Bacteria</taxon>
        <taxon>Pseudomonadati</taxon>
        <taxon>Bacteroidota</taxon>
        <taxon>Bacteroidia</taxon>
        <taxon>Bacteroidales</taxon>
        <taxon>Porphyromonadaceae</taxon>
        <taxon>Porphyromonas</taxon>
    </lineage>
</organism>
<proteinExistence type="predicted"/>
<sequence>MKCFIIKRQKKETPQERLLKRRFYIKAPIGRGHNSDQNRNKKEVKKSLSTALPNCCLYGRK</sequence>
<evidence type="ECO:0000313" key="1">
    <source>
        <dbReference type="EMBL" id="KGN91645.1"/>
    </source>
</evidence>